<dbReference type="Pfam" id="PF17802">
    <property type="entry name" value="SpaA"/>
    <property type="match status" value="1"/>
</dbReference>
<dbReference type="InterPro" id="IPR026466">
    <property type="entry name" value="Fim_isopep_form_D2_dom"/>
</dbReference>
<evidence type="ECO:0000256" key="2">
    <source>
        <dbReference type="ARBA" id="ARBA00022525"/>
    </source>
</evidence>
<gene>
    <name evidence="9" type="ORF">P7H27_08135</name>
</gene>
<dbReference type="InterPro" id="IPR032364">
    <property type="entry name" value="GramPos_pilinD1_N"/>
</dbReference>
<feature type="transmembrane region" description="Helical" evidence="5">
    <location>
        <begin position="488"/>
        <end position="507"/>
    </location>
</feature>
<keyword evidence="5" id="KW-0472">Membrane</keyword>
<evidence type="ECO:0000256" key="4">
    <source>
        <dbReference type="ARBA" id="ARBA00023088"/>
    </source>
</evidence>
<evidence type="ECO:0000259" key="7">
    <source>
        <dbReference type="Pfam" id="PF16555"/>
    </source>
</evidence>
<dbReference type="Gene3D" id="2.60.40.740">
    <property type="match status" value="1"/>
</dbReference>
<evidence type="ECO:0000256" key="5">
    <source>
        <dbReference type="SAM" id="Phobius"/>
    </source>
</evidence>
<dbReference type="InterPro" id="IPR019931">
    <property type="entry name" value="LPXTG_anchor"/>
</dbReference>
<dbReference type="InterPro" id="IPR048052">
    <property type="entry name" value="FM1-like"/>
</dbReference>
<dbReference type="Proteomes" id="UP001181046">
    <property type="component" value="Unassembled WGS sequence"/>
</dbReference>
<dbReference type="RefSeq" id="WP_311830027.1">
    <property type="nucleotide sequence ID" value="NZ_JARQAJ010000004.1"/>
</dbReference>
<dbReference type="Pfam" id="PF00746">
    <property type="entry name" value="Gram_pos_anchor"/>
    <property type="match status" value="1"/>
</dbReference>
<keyword evidence="5" id="KW-0812">Transmembrane</keyword>
<keyword evidence="3" id="KW-0732">Signal</keyword>
<feature type="domain" description="Gram-positive cocci surface proteins LPxTG" evidence="6">
    <location>
        <begin position="475"/>
        <end position="512"/>
    </location>
</feature>
<evidence type="ECO:0000259" key="8">
    <source>
        <dbReference type="Pfam" id="PF17802"/>
    </source>
</evidence>
<keyword evidence="4" id="KW-0572">Peptidoglycan-anchor</keyword>
<dbReference type="InterPro" id="IPR041033">
    <property type="entry name" value="SpaA_PFL_dom_1"/>
</dbReference>
<evidence type="ECO:0000256" key="1">
    <source>
        <dbReference type="ARBA" id="ARBA00022512"/>
    </source>
</evidence>
<organism evidence="9 10">
    <name type="scientific">Enterococcus xiangfangensis</name>
    <dbReference type="NCBI Taxonomy" id="1296537"/>
    <lineage>
        <taxon>Bacteria</taxon>
        <taxon>Bacillati</taxon>
        <taxon>Bacillota</taxon>
        <taxon>Bacilli</taxon>
        <taxon>Lactobacillales</taxon>
        <taxon>Enterococcaceae</taxon>
        <taxon>Enterococcus</taxon>
    </lineage>
</organism>
<dbReference type="InterPro" id="IPR013783">
    <property type="entry name" value="Ig-like_fold"/>
</dbReference>
<evidence type="ECO:0000313" key="10">
    <source>
        <dbReference type="Proteomes" id="UP001181046"/>
    </source>
</evidence>
<dbReference type="EMBL" id="JARQAJ010000004">
    <property type="protein sequence ID" value="MDT2759729.1"/>
    <property type="molecule type" value="Genomic_DNA"/>
</dbReference>
<feature type="domain" description="SpaA-like prealbumin fold" evidence="8">
    <location>
        <begin position="366"/>
        <end position="466"/>
    </location>
</feature>
<proteinExistence type="predicted"/>
<evidence type="ECO:0000259" key="6">
    <source>
        <dbReference type="Pfam" id="PF00746"/>
    </source>
</evidence>
<dbReference type="Gene3D" id="2.60.40.10">
    <property type="entry name" value="Immunoglobulins"/>
    <property type="match status" value="2"/>
</dbReference>
<evidence type="ECO:0000256" key="3">
    <source>
        <dbReference type="ARBA" id="ARBA00022729"/>
    </source>
</evidence>
<feature type="domain" description="Gram-positive pilin subunit D1 N-terminal" evidence="7">
    <location>
        <begin position="36"/>
        <end position="212"/>
    </location>
</feature>
<dbReference type="NCBIfam" id="TIGR01167">
    <property type="entry name" value="LPXTG_anchor"/>
    <property type="match status" value="1"/>
</dbReference>
<dbReference type="NCBIfam" id="NF033902">
    <property type="entry name" value="iso_D2_wall_anc"/>
    <property type="match status" value="1"/>
</dbReference>
<keyword evidence="5" id="KW-1133">Transmembrane helix</keyword>
<reference evidence="9" key="1">
    <citation type="submission" date="2023-03" db="EMBL/GenBank/DDBJ databases">
        <authorList>
            <person name="Shen W."/>
            <person name="Cai J."/>
        </authorList>
    </citation>
    <scope>NUCLEOTIDE SEQUENCE</scope>
    <source>
        <strain evidence="9">P66-3</strain>
    </source>
</reference>
<dbReference type="Pfam" id="PF16555">
    <property type="entry name" value="GramPos_pilinD1"/>
    <property type="match status" value="1"/>
</dbReference>
<keyword evidence="10" id="KW-1185">Reference proteome</keyword>
<sequence length="516" mass="54697">MKMTKLFGLIATSLIALPLFIGGALGMGEVAEAAEDPVKVTLHKRVFEEDYPDSPIQNTGAVIEGFKGTALPGVTFTAYDITGYYHTQINGSSQSDVINDIVADTTAAISAAIGTLLPVVTNDQGEAVFNNLPATSTYQVGGTNVTKDAVYLFVETGTPNATTVTKKAAPIVLALPIYGITTNDDGSVKVDSSGNVTYTDVLNKDIHLYPKNLTATDTKEVDYGKTAVPVYDDDEKLLYYTATTADTFNYTLTINIPANIDSLTSFTITDMPTAGLALVAEPTVGSLTKATDYTFNASGNGFVIGLLPGSNAVKALAGQTLTITYQMKFADTIDVDDLQNNTAYVSINGTQQPDLITDEVGTGGHKFTKVDSHTGKGLAGAEFVIKRSENEFAKFTELSDGTYKFDGWAATQPTEATIKSKTDGVLNVIGLANGSYSLIETKAPSDNYVKLKDAVAFTVTHGKYKDTNLNTEVSNTPKGLLPSTGGNGILLFLAIGLGLMAGAFVWYKKVKRTVEV</sequence>
<evidence type="ECO:0000313" key="9">
    <source>
        <dbReference type="EMBL" id="MDT2759729.1"/>
    </source>
</evidence>
<protein>
    <submittedName>
        <fullName evidence="9">SpaH/EbpB family LPXTG-anchored major pilin</fullName>
    </submittedName>
</protein>
<keyword evidence="1" id="KW-0134">Cell wall</keyword>
<keyword evidence="2" id="KW-0964">Secreted</keyword>
<comment type="caution">
    <text evidence="9">The sequence shown here is derived from an EMBL/GenBank/DDBJ whole genome shotgun (WGS) entry which is preliminary data.</text>
</comment>
<dbReference type="NCBIfam" id="TIGR04226">
    <property type="entry name" value="RrgB_K2N_iso_D2"/>
    <property type="match status" value="1"/>
</dbReference>
<accession>A0ABU3FAN2</accession>
<name>A0ABU3FAN2_9ENTE</name>